<dbReference type="PROSITE" id="PS50104">
    <property type="entry name" value="TIR"/>
    <property type="match status" value="1"/>
</dbReference>
<dbReference type="InterPro" id="IPR035897">
    <property type="entry name" value="Toll_tir_struct_dom_sf"/>
</dbReference>
<feature type="transmembrane region" description="Helical" evidence="17">
    <location>
        <begin position="574"/>
        <end position="599"/>
    </location>
</feature>
<dbReference type="Gene3D" id="3.80.10.10">
    <property type="entry name" value="Ribonuclease Inhibitor"/>
    <property type="match status" value="1"/>
</dbReference>
<keyword evidence="8 15" id="KW-0391">Immunity</keyword>
<dbReference type="AlphaFoldDB" id="A0A8C5LKL0"/>
<dbReference type="SMART" id="SM00082">
    <property type="entry name" value="LRRCT"/>
    <property type="match status" value="1"/>
</dbReference>
<keyword evidence="13" id="KW-0325">Glycoprotein</keyword>
<sequence length="782" mass="91264">MKWAEISLDFFVLMYVFMPIQSEDGSVEKSSTGHLEEILLNASHLVTFLDLSQKYISLVDTNKFRLFPKLKSLNLSHNLIEELDFEVFRFNTALEQLDLSHNKLSKISCSSLHFIKNVKKLNLSYTNSSVVYLCKEITVLSNLEYLGLSAERIQKQDFLNLAQRQLQCVFLGLENLREYKSGSIQLLNTSKLHVHLSKYINNQFLFYDALATATTLEISEIECSFCDNYTSLLSMINKNSRVRTLILSNTTMPWKAMREIFLSVWRSSVEHFYVNMFTLINEFTYIQTDFSDTSLKSLVIDHIITKVFYFTPPHPLNTFSEMLLENFTFSNADITHLFCPPRPSIFRFLNLSKNRITDEIFQQCDNLTALELLNLCSNKLEKLSKISSMTSNMKSLKHLDLSQNILQYEQGEICNWADTLVILNLSENRLMNEAFACLPINIQVLDLTRNQITIIPKTLKDLTFLRELNLSFNRLRNIPDCHLLGRSLRSLRVDGNFINSPSVAFYQNCHNITKISAGHNPYQCDCELRGFRHLEHVTPGRLAGWPDSYRCEYPEDFKGLLLKDFYLSEISCNIYMLLAIVLSSVVIALLLIIFSCLYFDLPWYIRMLYQWIRTKHRVRNAQDLLKDKCFHAFVSYCEEDSMWVRNTLIPNLERGDGTIKICYHERHFVPGKAIVDNIMDSIEKSFKSIFVLSPNFVQSEWCHYELYFAQHALFGRNYDNLILILLNPIPDYLIPKKFQKLKTIMKHRTYLEWPKEKTKHGLFWATLRDSIHVNLPTNEDDV</sequence>
<dbReference type="SMR" id="A0A8C5LKL0"/>
<keyword evidence="5 17" id="KW-0812">Transmembrane</keyword>
<dbReference type="GO" id="GO:0004888">
    <property type="term" value="F:transmembrane signaling receptor activity"/>
    <property type="evidence" value="ECO:0007669"/>
    <property type="project" value="InterPro"/>
</dbReference>
<organism evidence="20 21">
    <name type="scientific">Leptobrachium leishanense</name>
    <name type="common">Leishan spiny toad</name>
    <dbReference type="NCBI Taxonomy" id="445787"/>
    <lineage>
        <taxon>Eukaryota</taxon>
        <taxon>Metazoa</taxon>
        <taxon>Chordata</taxon>
        <taxon>Craniata</taxon>
        <taxon>Vertebrata</taxon>
        <taxon>Euteleostomi</taxon>
        <taxon>Amphibia</taxon>
        <taxon>Batrachia</taxon>
        <taxon>Anura</taxon>
        <taxon>Pelobatoidea</taxon>
        <taxon>Megophryidae</taxon>
        <taxon>Leptobrachium</taxon>
    </lineage>
</organism>
<dbReference type="OrthoDB" id="1081807at2759"/>
<dbReference type="SUPFAM" id="SSF52058">
    <property type="entry name" value="L domain-like"/>
    <property type="match status" value="2"/>
</dbReference>
<keyword evidence="11 17" id="KW-0472">Membrane</keyword>
<keyword evidence="4" id="KW-0433">Leucine-rich repeat</keyword>
<dbReference type="PROSITE" id="PS51450">
    <property type="entry name" value="LRR"/>
    <property type="match status" value="4"/>
</dbReference>
<dbReference type="InterPro" id="IPR000483">
    <property type="entry name" value="Cys-rich_flank_reg_C"/>
</dbReference>
<comment type="subcellular location">
    <subcellularLocation>
        <location evidence="1">Membrane</location>
        <topology evidence="1">Single-pass type I membrane protein</topology>
    </subcellularLocation>
</comment>
<evidence type="ECO:0000256" key="16">
    <source>
        <dbReference type="PIRSR" id="PIRSR037595-2"/>
    </source>
</evidence>
<evidence type="ECO:0000256" key="3">
    <source>
        <dbReference type="ARBA" id="ARBA00022588"/>
    </source>
</evidence>
<evidence type="ECO:0000256" key="1">
    <source>
        <dbReference type="ARBA" id="ARBA00004479"/>
    </source>
</evidence>
<keyword evidence="9 17" id="KW-1133">Transmembrane helix</keyword>
<evidence type="ECO:0000256" key="5">
    <source>
        <dbReference type="ARBA" id="ARBA00022692"/>
    </source>
</evidence>
<evidence type="ECO:0000256" key="9">
    <source>
        <dbReference type="ARBA" id="ARBA00022989"/>
    </source>
</evidence>
<dbReference type="SMART" id="SM00255">
    <property type="entry name" value="TIR"/>
    <property type="match status" value="1"/>
</dbReference>
<evidence type="ECO:0000256" key="8">
    <source>
        <dbReference type="ARBA" id="ARBA00022859"/>
    </source>
</evidence>
<dbReference type="GO" id="GO:0005886">
    <property type="term" value="C:plasma membrane"/>
    <property type="evidence" value="ECO:0007669"/>
    <property type="project" value="TreeGrafter"/>
</dbReference>
<keyword evidence="21" id="KW-1185">Reference proteome</keyword>
<dbReference type="GO" id="GO:0002224">
    <property type="term" value="P:toll-like receptor signaling pathway"/>
    <property type="evidence" value="ECO:0007669"/>
    <property type="project" value="InterPro"/>
</dbReference>
<evidence type="ECO:0000256" key="6">
    <source>
        <dbReference type="ARBA" id="ARBA00022729"/>
    </source>
</evidence>
<feature type="domain" description="TIR" evidence="19">
    <location>
        <begin position="628"/>
        <end position="771"/>
    </location>
</feature>
<dbReference type="FunFam" id="3.80.10.10:FF:000046">
    <property type="entry name" value="Toll-like receptor 2"/>
    <property type="match status" value="1"/>
</dbReference>
<protein>
    <recommendedName>
        <fullName evidence="19">TIR domain-containing protein</fullName>
    </recommendedName>
</protein>
<evidence type="ECO:0000256" key="13">
    <source>
        <dbReference type="ARBA" id="ARBA00023180"/>
    </source>
</evidence>
<keyword evidence="16" id="KW-1015">Disulfide bond</keyword>
<evidence type="ECO:0000256" key="18">
    <source>
        <dbReference type="SAM" id="SignalP"/>
    </source>
</evidence>
<feature type="disulfide bond" evidence="16">
    <location>
        <begin position="414"/>
        <end position="437"/>
    </location>
</feature>
<dbReference type="Pfam" id="PF13855">
    <property type="entry name" value="LRR_8"/>
    <property type="match status" value="1"/>
</dbReference>
<dbReference type="GeneTree" id="ENSGT00940000162201"/>
<evidence type="ECO:0000256" key="14">
    <source>
        <dbReference type="ARBA" id="ARBA00023198"/>
    </source>
</evidence>
<reference evidence="20" key="1">
    <citation type="submission" date="2025-08" db="UniProtKB">
        <authorList>
            <consortium name="Ensembl"/>
        </authorList>
    </citation>
    <scope>IDENTIFICATION</scope>
</reference>
<feature type="chain" id="PRO_5034135312" description="TIR domain-containing protein" evidence="18">
    <location>
        <begin position="23"/>
        <end position="782"/>
    </location>
</feature>
<evidence type="ECO:0000256" key="11">
    <source>
        <dbReference type="ARBA" id="ARBA00023136"/>
    </source>
</evidence>
<evidence type="ECO:0000256" key="7">
    <source>
        <dbReference type="ARBA" id="ARBA00022737"/>
    </source>
</evidence>
<reference evidence="20" key="2">
    <citation type="submission" date="2025-09" db="UniProtKB">
        <authorList>
            <consortium name="Ensembl"/>
        </authorList>
    </citation>
    <scope>IDENTIFICATION</scope>
</reference>
<evidence type="ECO:0000313" key="20">
    <source>
        <dbReference type="Ensembl" id="ENSLLEP00000001521.1"/>
    </source>
</evidence>
<accession>A0A8C5LKL0</accession>
<evidence type="ECO:0000256" key="2">
    <source>
        <dbReference type="ARBA" id="ARBA00009634"/>
    </source>
</evidence>
<evidence type="ECO:0000256" key="12">
    <source>
        <dbReference type="ARBA" id="ARBA00023170"/>
    </source>
</evidence>
<dbReference type="GO" id="GO:0071221">
    <property type="term" value="P:cellular response to bacterial lipopeptide"/>
    <property type="evidence" value="ECO:0007669"/>
    <property type="project" value="TreeGrafter"/>
</dbReference>
<proteinExistence type="inferred from homology"/>
<dbReference type="InterPro" id="IPR001611">
    <property type="entry name" value="Leu-rich_rpt"/>
</dbReference>
<comment type="similarity">
    <text evidence="2 15">Belongs to the Toll-like receptor family.</text>
</comment>
<dbReference type="InterPro" id="IPR000157">
    <property type="entry name" value="TIR_dom"/>
</dbReference>
<evidence type="ECO:0000256" key="4">
    <source>
        <dbReference type="ARBA" id="ARBA00022614"/>
    </source>
</evidence>
<dbReference type="PIRSF" id="PIRSF037595">
    <property type="entry name" value="Toll-like_receptor"/>
    <property type="match status" value="1"/>
</dbReference>
<evidence type="ECO:0000259" key="19">
    <source>
        <dbReference type="PROSITE" id="PS50104"/>
    </source>
</evidence>
<dbReference type="SMART" id="SM00369">
    <property type="entry name" value="LRR_TYP"/>
    <property type="match status" value="6"/>
</dbReference>
<dbReference type="GO" id="GO:0045087">
    <property type="term" value="P:innate immune response"/>
    <property type="evidence" value="ECO:0007669"/>
    <property type="project" value="UniProtKB-UniRule"/>
</dbReference>
<evidence type="ECO:0000256" key="17">
    <source>
        <dbReference type="SAM" id="Phobius"/>
    </source>
</evidence>
<dbReference type="Ensembl" id="ENSLLET00000001598.1">
    <property type="protein sequence ID" value="ENSLLEP00000001521.1"/>
    <property type="gene ID" value="ENSLLEG00000001003.1"/>
</dbReference>
<dbReference type="Pfam" id="PF01582">
    <property type="entry name" value="TIR"/>
    <property type="match status" value="1"/>
</dbReference>
<dbReference type="GO" id="GO:0035663">
    <property type="term" value="F:Toll-like receptor 2 binding"/>
    <property type="evidence" value="ECO:0007669"/>
    <property type="project" value="TreeGrafter"/>
</dbReference>
<dbReference type="InterPro" id="IPR003591">
    <property type="entry name" value="Leu-rich_rpt_typical-subtyp"/>
</dbReference>
<evidence type="ECO:0000256" key="10">
    <source>
        <dbReference type="ARBA" id="ARBA00023027"/>
    </source>
</evidence>
<name>A0A8C5LKL0_9ANUR</name>
<dbReference type="GO" id="GO:0071723">
    <property type="term" value="F:lipopeptide binding"/>
    <property type="evidence" value="ECO:0007669"/>
    <property type="project" value="TreeGrafter"/>
</dbReference>
<dbReference type="Pfam" id="PF00560">
    <property type="entry name" value="LRR_1"/>
    <property type="match status" value="1"/>
</dbReference>
<dbReference type="PRINTS" id="PR00019">
    <property type="entry name" value="LEURICHRPT"/>
</dbReference>
<keyword evidence="14 15" id="KW-0395">Inflammatory response</keyword>
<keyword evidence="10" id="KW-0520">NAD</keyword>
<dbReference type="InterPro" id="IPR017241">
    <property type="entry name" value="Toll-like_receptor"/>
</dbReference>
<dbReference type="PANTHER" id="PTHR24365">
    <property type="entry name" value="TOLL-LIKE RECEPTOR"/>
    <property type="match status" value="1"/>
</dbReference>
<dbReference type="PRINTS" id="PR01537">
    <property type="entry name" value="INTRLKN1R1F"/>
</dbReference>
<evidence type="ECO:0000256" key="15">
    <source>
        <dbReference type="PIRNR" id="PIRNR037595"/>
    </source>
</evidence>
<keyword evidence="6 18" id="KW-0732">Signal</keyword>
<dbReference type="PANTHER" id="PTHR24365:SF552">
    <property type="entry name" value="TOLL-LIKE RECEPTOR 1"/>
    <property type="match status" value="1"/>
</dbReference>
<keyword evidence="7" id="KW-0677">Repeat</keyword>
<dbReference type="GO" id="GO:0006954">
    <property type="term" value="P:inflammatory response"/>
    <property type="evidence" value="ECO:0007669"/>
    <property type="project" value="UniProtKB-UniRule"/>
</dbReference>
<dbReference type="SUPFAM" id="SSF52200">
    <property type="entry name" value="Toll/Interleukin receptor TIR domain"/>
    <property type="match status" value="1"/>
</dbReference>
<keyword evidence="3 15" id="KW-0399">Innate immunity</keyword>
<dbReference type="InterPro" id="IPR032675">
    <property type="entry name" value="LRR_dom_sf"/>
</dbReference>
<feature type="signal peptide" evidence="18">
    <location>
        <begin position="1"/>
        <end position="22"/>
    </location>
</feature>
<dbReference type="Proteomes" id="UP000694569">
    <property type="component" value="Unplaced"/>
</dbReference>
<evidence type="ECO:0000313" key="21">
    <source>
        <dbReference type="Proteomes" id="UP000694569"/>
    </source>
</evidence>
<dbReference type="Gene3D" id="3.40.50.10140">
    <property type="entry name" value="Toll/interleukin-1 receptor homology (TIR) domain"/>
    <property type="match status" value="1"/>
</dbReference>
<keyword evidence="12 15" id="KW-0675">Receptor</keyword>
<dbReference type="FunFam" id="3.40.50.10140:FF:000001">
    <property type="entry name" value="Toll-like receptor 2"/>
    <property type="match status" value="1"/>
</dbReference>